<dbReference type="RefSeq" id="WP_265992707.1">
    <property type="nucleotide sequence ID" value="NZ_CP110973.1"/>
</dbReference>
<keyword evidence="7" id="KW-0482">Metalloprotease</keyword>
<feature type="chain" id="PRO_5045654496" evidence="9">
    <location>
        <begin position="21"/>
        <end position="965"/>
    </location>
</feature>
<evidence type="ECO:0000256" key="9">
    <source>
        <dbReference type="SAM" id="SignalP"/>
    </source>
</evidence>
<name>A0ABW3Q3X9_9BACT</name>
<evidence type="ECO:0000313" key="12">
    <source>
        <dbReference type="EMBL" id="MFD1142208.1"/>
    </source>
</evidence>
<dbReference type="Gene3D" id="3.30.830.10">
    <property type="entry name" value="Metalloenzyme, LuxS/M16 peptidase-like"/>
    <property type="match status" value="4"/>
</dbReference>
<keyword evidence="9" id="KW-0732">Signal</keyword>
<dbReference type="PANTHER" id="PTHR43690">
    <property type="entry name" value="NARDILYSIN"/>
    <property type="match status" value="1"/>
</dbReference>
<dbReference type="InterPro" id="IPR007863">
    <property type="entry name" value="Peptidase_M16_C"/>
</dbReference>
<evidence type="ECO:0000259" key="10">
    <source>
        <dbReference type="Pfam" id="PF00675"/>
    </source>
</evidence>
<gene>
    <name evidence="12" type="ORF">ACFQ4C_13865</name>
</gene>
<evidence type="ECO:0000256" key="3">
    <source>
        <dbReference type="ARBA" id="ARBA00022670"/>
    </source>
</evidence>
<dbReference type="Proteomes" id="UP001597116">
    <property type="component" value="Unassembled WGS sequence"/>
</dbReference>
<dbReference type="Pfam" id="PF00675">
    <property type="entry name" value="Peptidase_M16"/>
    <property type="match status" value="1"/>
</dbReference>
<organism evidence="12 13">
    <name type="scientific">Larkinella insperata</name>
    <dbReference type="NCBI Taxonomy" id="332158"/>
    <lineage>
        <taxon>Bacteria</taxon>
        <taxon>Pseudomonadati</taxon>
        <taxon>Bacteroidota</taxon>
        <taxon>Cytophagia</taxon>
        <taxon>Cytophagales</taxon>
        <taxon>Spirosomataceae</taxon>
        <taxon>Larkinella</taxon>
    </lineage>
</organism>
<dbReference type="InterPro" id="IPR011765">
    <property type="entry name" value="Pept_M16_N"/>
</dbReference>
<protein>
    <submittedName>
        <fullName evidence="12">M16 family metallopeptidase</fullName>
    </submittedName>
</protein>
<feature type="domain" description="Peptidase M16 C-terminal" evidence="11">
    <location>
        <begin position="233"/>
        <end position="414"/>
    </location>
</feature>
<evidence type="ECO:0000256" key="7">
    <source>
        <dbReference type="ARBA" id="ARBA00023049"/>
    </source>
</evidence>
<feature type="domain" description="Peptidase M16 C-terminal" evidence="11">
    <location>
        <begin position="718"/>
        <end position="894"/>
    </location>
</feature>
<reference evidence="13" key="1">
    <citation type="journal article" date="2019" name="Int. J. Syst. Evol. Microbiol.">
        <title>The Global Catalogue of Microorganisms (GCM) 10K type strain sequencing project: providing services to taxonomists for standard genome sequencing and annotation.</title>
        <authorList>
            <consortium name="The Broad Institute Genomics Platform"/>
            <consortium name="The Broad Institute Genome Sequencing Center for Infectious Disease"/>
            <person name="Wu L."/>
            <person name="Ma J."/>
        </authorList>
    </citation>
    <scope>NUCLEOTIDE SEQUENCE [LARGE SCALE GENOMIC DNA]</scope>
    <source>
        <strain evidence="13">CCUG 55608</strain>
    </source>
</reference>
<keyword evidence="5" id="KW-0378">Hydrolase</keyword>
<feature type="signal peptide" evidence="9">
    <location>
        <begin position="1"/>
        <end position="20"/>
    </location>
</feature>
<evidence type="ECO:0000259" key="11">
    <source>
        <dbReference type="Pfam" id="PF05193"/>
    </source>
</evidence>
<dbReference type="InterPro" id="IPR050626">
    <property type="entry name" value="Peptidase_M16"/>
</dbReference>
<keyword evidence="13" id="KW-1185">Reference proteome</keyword>
<evidence type="ECO:0000256" key="1">
    <source>
        <dbReference type="ARBA" id="ARBA00001947"/>
    </source>
</evidence>
<dbReference type="InterPro" id="IPR001431">
    <property type="entry name" value="Pept_M16_Zn_BS"/>
</dbReference>
<dbReference type="InterPro" id="IPR011249">
    <property type="entry name" value="Metalloenz_LuxS/M16"/>
</dbReference>
<comment type="similarity">
    <text evidence="2 8">Belongs to the peptidase M16 family.</text>
</comment>
<evidence type="ECO:0000256" key="2">
    <source>
        <dbReference type="ARBA" id="ARBA00007261"/>
    </source>
</evidence>
<keyword evidence="3" id="KW-0645">Protease</keyword>
<evidence type="ECO:0000256" key="8">
    <source>
        <dbReference type="RuleBase" id="RU004447"/>
    </source>
</evidence>
<evidence type="ECO:0000256" key="6">
    <source>
        <dbReference type="ARBA" id="ARBA00022833"/>
    </source>
</evidence>
<dbReference type="EMBL" id="JBHTLP010000008">
    <property type="protein sequence ID" value="MFD1142208.1"/>
    <property type="molecule type" value="Genomic_DNA"/>
</dbReference>
<proteinExistence type="inferred from homology"/>
<sequence length="965" mass="108051">MNKILATGLVLALLATGASAQKPVKKAPKKAPASIKTLPAKAVAAGIPAELKQPIPFDPEVKVGKLANGLKYYIRKNTEPKNRAELRLVVNAGAILETDDQQGLAHFLEHMAFNGTKNFPKNEIISFLQSSGVRFGADLNASTGFDETIYQLPVPTDSAQLFEQAFQILEDWAHNVTLDPAEIDKERGVVLEEARSGRGAGQRMREKFFPLILNNSRYADRLPIGKDEIIKNFKPEALQRFYKDWYRPDLMAVVAVGDFDVAQVEGIIKEKFSRIPAVSNPKPRLQYAIPPHKDTKIAIVTDPEQPNTVVQIMYKRPEIKEKTLYDIREAIKRILFNSMIGNRINELTQQSDPPFLAGYSNYGSFLGDQDAFSSYVIAKDGDVNRAVTAILDENARVDQFGFTETELDRAKKQYQKAVDRAYRERDKTRSGSYVNEYVENFLHGDIPVGISFYNDFTKKYLDGITVGDVNNLAKQFITQENRAVVIMAPENRNAGSGQGKLPTEKQILALIDNAGKKLTAYVDKTLDKPLLSTLPVGNPVTSEKQIRDIDVTEWTLRNGVKVVLKPTDFKNDQIIFSASSPGGTSLYQDKDFESARFASTLTQMSGIGDYNQIQLGKYLTGKTVNVSPYIGETTEGISGSTTPDDLETALQLVYAYFTAPRQDTDVIKGFLSNQKSYLQSQLATPTPQKVFQDTVQSLLGAYNFRRLPLTPNRLDQVNVDRATAIYKERFADASDFTFFFVGNFKEKDLKPLIEKYLGGLPVTNRKETYRDLGIRTPAGKIERTVTKGIEPKSTVQLVFSGDFVWSSENATQIDALAEALEIKLTETLREEESGVYGVSVSGAYAKIPAQRYTFRIGFGCAPENVDKLIARTLAEIEKIKQNGADPKDIDKFKAETRRETEVQLKQNNFWLGYLSNQYFNNEDPTEILREAELLKQVTPESTKQAANQYFGKNFIKLLLQPERKQ</sequence>
<comment type="caution">
    <text evidence="12">The sequence shown here is derived from an EMBL/GenBank/DDBJ whole genome shotgun (WGS) entry which is preliminary data.</text>
</comment>
<evidence type="ECO:0000256" key="5">
    <source>
        <dbReference type="ARBA" id="ARBA00022801"/>
    </source>
</evidence>
<comment type="cofactor">
    <cofactor evidence="1">
        <name>Zn(2+)</name>
        <dbReference type="ChEBI" id="CHEBI:29105"/>
    </cofactor>
</comment>
<dbReference type="PROSITE" id="PS00143">
    <property type="entry name" value="INSULINASE"/>
    <property type="match status" value="1"/>
</dbReference>
<keyword evidence="4" id="KW-0479">Metal-binding</keyword>
<evidence type="ECO:0000256" key="4">
    <source>
        <dbReference type="ARBA" id="ARBA00022723"/>
    </source>
</evidence>
<accession>A0ABW3Q3X9</accession>
<dbReference type="PANTHER" id="PTHR43690:SF34">
    <property type="entry name" value="ZINC PROTEASE PQQL-LIKE"/>
    <property type="match status" value="1"/>
</dbReference>
<dbReference type="SUPFAM" id="SSF63411">
    <property type="entry name" value="LuxS/MPP-like metallohydrolase"/>
    <property type="match status" value="4"/>
</dbReference>
<dbReference type="Pfam" id="PF05193">
    <property type="entry name" value="Peptidase_M16_C"/>
    <property type="match status" value="2"/>
</dbReference>
<feature type="domain" description="Peptidase M16 N-terminal" evidence="10">
    <location>
        <begin position="76"/>
        <end position="194"/>
    </location>
</feature>
<evidence type="ECO:0000313" key="13">
    <source>
        <dbReference type="Proteomes" id="UP001597116"/>
    </source>
</evidence>
<keyword evidence="6" id="KW-0862">Zinc</keyword>